<evidence type="ECO:0000256" key="4">
    <source>
        <dbReference type="ARBA" id="ARBA00022692"/>
    </source>
</evidence>
<evidence type="ECO:0000313" key="10">
    <source>
        <dbReference type="Proteomes" id="UP000473699"/>
    </source>
</evidence>
<proteinExistence type="inferred from homology"/>
<dbReference type="InterPro" id="IPR025966">
    <property type="entry name" value="OppC_N"/>
</dbReference>
<dbReference type="PANTHER" id="PTHR43386">
    <property type="entry name" value="OLIGOPEPTIDE TRANSPORT SYSTEM PERMEASE PROTEIN APPC"/>
    <property type="match status" value="1"/>
</dbReference>
<accession>A0A6L5YE21</accession>
<dbReference type="EMBL" id="VUNH01000012">
    <property type="protein sequence ID" value="MST56449.1"/>
    <property type="molecule type" value="Genomic_DNA"/>
</dbReference>
<evidence type="ECO:0000256" key="1">
    <source>
        <dbReference type="ARBA" id="ARBA00004651"/>
    </source>
</evidence>
<dbReference type="NCBIfam" id="NF045473">
    <property type="entry name" value="Opp1C"/>
    <property type="match status" value="1"/>
</dbReference>
<organism evidence="9 10">
    <name type="scientific">Pyramidobacter porci</name>
    <dbReference type="NCBI Taxonomy" id="2605789"/>
    <lineage>
        <taxon>Bacteria</taxon>
        <taxon>Thermotogati</taxon>
        <taxon>Synergistota</taxon>
        <taxon>Synergistia</taxon>
        <taxon>Synergistales</taxon>
        <taxon>Dethiosulfovibrionaceae</taxon>
        <taxon>Pyramidobacter</taxon>
    </lineage>
</organism>
<dbReference type="InterPro" id="IPR000515">
    <property type="entry name" value="MetI-like"/>
</dbReference>
<feature type="transmembrane region" description="Helical" evidence="7">
    <location>
        <begin position="133"/>
        <end position="156"/>
    </location>
</feature>
<evidence type="ECO:0000256" key="2">
    <source>
        <dbReference type="ARBA" id="ARBA00022448"/>
    </source>
</evidence>
<feature type="domain" description="ABC transmembrane type-1" evidence="8">
    <location>
        <begin position="84"/>
        <end position="273"/>
    </location>
</feature>
<keyword evidence="10" id="KW-1185">Reference proteome</keyword>
<feature type="transmembrane region" description="Helical" evidence="7">
    <location>
        <begin position="25"/>
        <end position="45"/>
    </location>
</feature>
<feature type="transmembrane region" description="Helical" evidence="7">
    <location>
        <begin position="90"/>
        <end position="112"/>
    </location>
</feature>
<keyword evidence="3" id="KW-1003">Cell membrane</keyword>
<dbReference type="GO" id="GO:0055085">
    <property type="term" value="P:transmembrane transport"/>
    <property type="evidence" value="ECO:0007669"/>
    <property type="project" value="InterPro"/>
</dbReference>
<dbReference type="Pfam" id="PF00528">
    <property type="entry name" value="BPD_transp_1"/>
    <property type="match status" value="1"/>
</dbReference>
<dbReference type="InterPro" id="IPR050366">
    <property type="entry name" value="BP-dependent_transpt_permease"/>
</dbReference>
<dbReference type="CDD" id="cd06261">
    <property type="entry name" value="TM_PBP2"/>
    <property type="match status" value="1"/>
</dbReference>
<keyword evidence="6 7" id="KW-0472">Membrane</keyword>
<feature type="transmembrane region" description="Helical" evidence="7">
    <location>
        <begin position="205"/>
        <end position="230"/>
    </location>
</feature>
<dbReference type="InterPro" id="IPR035906">
    <property type="entry name" value="MetI-like_sf"/>
</dbReference>
<dbReference type="Proteomes" id="UP000473699">
    <property type="component" value="Unassembled WGS sequence"/>
</dbReference>
<dbReference type="Pfam" id="PF12911">
    <property type="entry name" value="OppC_N"/>
    <property type="match status" value="1"/>
</dbReference>
<feature type="transmembrane region" description="Helical" evidence="7">
    <location>
        <begin position="251"/>
        <end position="272"/>
    </location>
</feature>
<dbReference type="SUPFAM" id="SSF161098">
    <property type="entry name" value="MetI-like"/>
    <property type="match status" value="1"/>
</dbReference>
<dbReference type="Gene3D" id="1.10.3720.10">
    <property type="entry name" value="MetI-like"/>
    <property type="match status" value="1"/>
</dbReference>
<evidence type="ECO:0000256" key="6">
    <source>
        <dbReference type="ARBA" id="ARBA00023136"/>
    </source>
</evidence>
<keyword evidence="5 7" id="KW-1133">Transmembrane helix</keyword>
<dbReference type="AlphaFoldDB" id="A0A6L5YE21"/>
<dbReference type="PANTHER" id="PTHR43386:SF1">
    <property type="entry name" value="D,D-DIPEPTIDE TRANSPORT SYSTEM PERMEASE PROTEIN DDPC-RELATED"/>
    <property type="match status" value="1"/>
</dbReference>
<protein>
    <submittedName>
        <fullName evidence="9">ABC transporter permease</fullName>
    </submittedName>
</protein>
<reference evidence="9 10" key="1">
    <citation type="submission" date="2019-08" db="EMBL/GenBank/DDBJ databases">
        <title>In-depth cultivation of the pig gut microbiome towards novel bacterial diversity and tailored functional studies.</title>
        <authorList>
            <person name="Wylensek D."/>
            <person name="Hitch T.C.A."/>
            <person name="Clavel T."/>
        </authorList>
    </citation>
    <scope>NUCLEOTIDE SEQUENCE [LARGE SCALE GENOMIC DNA]</scope>
    <source>
        <strain evidence="9 10">SM-530-WT-4B</strain>
    </source>
</reference>
<sequence length="286" mass="31073">MNSQRRTQTHAALVWRRLRRSKTAVVGLIIVAVYLFLAVCGPWLAPYDPYFQDLNISYLRPCMAHWLGCDEFGRDILSRLLYGARVSLVIQFWAVMISLAVGTFLGSASGYFGGKVDEIVMRLMDVMMAFPGILLALAIVAILGPSLTNLIVAIGINSVPGFSRVSRGAVISVKKNDYVTAARAIGESDLSILFRYVLPNAISPIIVQTTMRMATVLLTAAGLGFLGLGVQPPSPEWGTMLSAARVYLRSAPHVAIIPGVTIMIVVLGFNFFGDGLQDALNPRLKE</sequence>
<gene>
    <name evidence="9" type="ORF">FYJ74_10460</name>
</gene>
<dbReference type="PROSITE" id="PS50928">
    <property type="entry name" value="ABC_TM1"/>
    <property type="match status" value="1"/>
</dbReference>
<evidence type="ECO:0000256" key="5">
    <source>
        <dbReference type="ARBA" id="ARBA00022989"/>
    </source>
</evidence>
<comment type="caution">
    <text evidence="9">The sequence shown here is derived from an EMBL/GenBank/DDBJ whole genome shotgun (WGS) entry which is preliminary data.</text>
</comment>
<dbReference type="InterPro" id="IPR053474">
    <property type="entry name" value="Staphylopine_ABC_permease"/>
</dbReference>
<comment type="similarity">
    <text evidence="7">Belongs to the binding-protein-dependent transport system permease family.</text>
</comment>
<evidence type="ECO:0000256" key="7">
    <source>
        <dbReference type="RuleBase" id="RU363032"/>
    </source>
</evidence>
<keyword evidence="2 7" id="KW-0813">Transport</keyword>
<evidence type="ECO:0000259" key="8">
    <source>
        <dbReference type="PROSITE" id="PS50928"/>
    </source>
</evidence>
<keyword evidence="4 7" id="KW-0812">Transmembrane</keyword>
<evidence type="ECO:0000313" key="9">
    <source>
        <dbReference type="EMBL" id="MST56449.1"/>
    </source>
</evidence>
<dbReference type="GO" id="GO:0005886">
    <property type="term" value="C:plasma membrane"/>
    <property type="evidence" value="ECO:0007669"/>
    <property type="project" value="UniProtKB-SubCell"/>
</dbReference>
<dbReference type="RefSeq" id="WP_154529528.1">
    <property type="nucleotide sequence ID" value="NZ_JAXDZJ010000150.1"/>
</dbReference>
<evidence type="ECO:0000256" key="3">
    <source>
        <dbReference type="ARBA" id="ARBA00022475"/>
    </source>
</evidence>
<name>A0A6L5YE21_9BACT</name>
<comment type="subcellular location">
    <subcellularLocation>
        <location evidence="1 7">Cell membrane</location>
        <topology evidence="1 7">Multi-pass membrane protein</topology>
    </subcellularLocation>
</comment>